<evidence type="ECO:0000313" key="2">
    <source>
        <dbReference type="EMBL" id="QEE26791.1"/>
    </source>
</evidence>
<dbReference type="InterPro" id="IPR010994">
    <property type="entry name" value="RuvA_2-like"/>
</dbReference>
<dbReference type="SUPFAM" id="SSF47781">
    <property type="entry name" value="RuvA domain 2-like"/>
    <property type="match status" value="1"/>
</dbReference>
<keyword evidence="1" id="KW-0732">Signal</keyword>
<feature type="chain" id="PRO_5022810822" description="Helix-hairpin-helix domain-containing protein" evidence="1">
    <location>
        <begin position="28"/>
        <end position="160"/>
    </location>
</feature>
<reference evidence="2 3" key="1">
    <citation type="submission" date="2019-08" db="EMBL/GenBank/DDBJ databases">
        <title>Complete genome sequence of Terriglobus albidus strain ORNL.</title>
        <authorList>
            <person name="Podar M."/>
        </authorList>
    </citation>
    <scope>NUCLEOTIDE SEQUENCE [LARGE SCALE GENOMIC DNA]</scope>
    <source>
        <strain evidence="2 3">ORNL</strain>
    </source>
</reference>
<feature type="signal peptide" evidence="1">
    <location>
        <begin position="1"/>
        <end position="27"/>
    </location>
</feature>
<dbReference type="GO" id="GO:0015627">
    <property type="term" value="C:type II protein secretion system complex"/>
    <property type="evidence" value="ECO:0007669"/>
    <property type="project" value="TreeGrafter"/>
</dbReference>
<name>A0A5B9E8J3_9BACT</name>
<dbReference type="PANTHER" id="PTHR21180:SF32">
    <property type="entry name" value="ENDONUCLEASE_EXONUCLEASE_PHOSPHATASE FAMILY DOMAIN-CONTAINING PROTEIN 1"/>
    <property type="match status" value="1"/>
</dbReference>
<accession>A0A5B9E8J3</accession>
<dbReference type="GO" id="GO:0020037">
    <property type="term" value="F:heme binding"/>
    <property type="evidence" value="ECO:0007669"/>
    <property type="project" value="InterPro"/>
</dbReference>
<dbReference type="SUPFAM" id="SSF46626">
    <property type="entry name" value="Cytochrome c"/>
    <property type="match status" value="1"/>
</dbReference>
<dbReference type="Gene3D" id="1.10.760.10">
    <property type="entry name" value="Cytochrome c-like domain"/>
    <property type="match status" value="1"/>
</dbReference>
<dbReference type="InterPro" id="IPR051675">
    <property type="entry name" value="Endo/Exo/Phosphatase_dom_1"/>
</dbReference>
<dbReference type="Proteomes" id="UP000321820">
    <property type="component" value="Chromosome"/>
</dbReference>
<proteinExistence type="predicted"/>
<dbReference type="OrthoDB" id="115232at2"/>
<dbReference type="InterPro" id="IPR036909">
    <property type="entry name" value="Cyt_c-like_dom_sf"/>
</dbReference>
<dbReference type="Gene3D" id="1.10.150.280">
    <property type="entry name" value="AF1531-like domain"/>
    <property type="match status" value="1"/>
</dbReference>
<dbReference type="RefSeq" id="WP_147645929.1">
    <property type="nucleotide sequence ID" value="NZ_CP042806.1"/>
</dbReference>
<evidence type="ECO:0000256" key="1">
    <source>
        <dbReference type="SAM" id="SignalP"/>
    </source>
</evidence>
<evidence type="ECO:0000313" key="3">
    <source>
        <dbReference type="Proteomes" id="UP000321820"/>
    </source>
</evidence>
<dbReference type="Pfam" id="PF12836">
    <property type="entry name" value="HHH_3"/>
    <property type="match status" value="1"/>
</dbReference>
<gene>
    <name evidence="2" type="ORF">FTW19_01490</name>
</gene>
<dbReference type="AlphaFoldDB" id="A0A5B9E8J3"/>
<dbReference type="GO" id="GO:0015628">
    <property type="term" value="P:protein secretion by the type II secretion system"/>
    <property type="evidence" value="ECO:0007669"/>
    <property type="project" value="TreeGrafter"/>
</dbReference>
<dbReference type="EMBL" id="CP042806">
    <property type="protein sequence ID" value="QEE26791.1"/>
    <property type="molecule type" value="Genomic_DNA"/>
</dbReference>
<organism evidence="2 3">
    <name type="scientific">Terriglobus albidus</name>
    <dbReference type="NCBI Taxonomy" id="1592106"/>
    <lineage>
        <taxon>Bacteria</taxon>
        <taxon>Pseudomonadati</taxon>
        <taxon>Acidobacteriota</taxon>
        <taxon>Terriglobia</taxon>
        <taxon>Terriglobales</taxon>
        <taxon>Acidobacteriaceae</taxon>
        <taxon>Terriglobus</taxon>
    </lineage>
</organism>
<evidence type="ECO:0008006" key="4">
    <source>
        <dbReference type="Google" id="ProtNLM"/>
    </source>
</evidence>
<dbReference type="KEGG" id="talb:FTW19_01490"/>
<sequence length="160" mass="17553">MRGLRLPLAVVAATVAALLCSARGAQAQQLPEGPTRDLVTSTCSRCHEFDRVLSQHQDKDGWSAIVNKMVGLGLQASDDDIKKIVDYLATNLPAEKVEKLNINKMTAVQFETTLGIPRPLSRAIIEYRDKNGDFKTLDDLKKVPGVDPAKVEAKKDRLTV</sequence>
<dbReference type="PANTHER" id="PTHR21180">
    <property type="entry name" value="ENDONUCLEASE/EXONUCLEASE/PHOSPHATASE FAMILY DOMAIN-CONTAINING PROTEIN 1"/>
    <property type="match status" value="1"/>
</dbReference>
<dbReference type="GO" id="GO:0009055">
    <property type="term" value="F:electron transfer activity"/>
    <property type="evidence" value="ECO:0007669"/>
    <property type="project" value="InterPro"/>
</dbReference>
<keyword evidence="3" id="KW-1185">Reference proteome</keyword>
<protein>
    <recommendedName>
        <fullName evidence="4">Helix-hairpin-helix domain-containing protein</fullName>
    </recommendedName>
</protein>